<evidence type="ECO:0000313" key="2">
    <source>
        <dbReference type="Proteomes" id="UP001139031"/>
    </source>
</evidence>
<dbReference type="Proteomes" id="UP001139031">
    <property type="component" value="Unassembled WGS sequence"/>
</dbReference>
<gene>
    <name evidence="1" type="ORF">K7C98_33220</name>
</gene>
<reference evidence="1" key="1">
    <citation type="submission" date="2021-08" db="EMBL/GenBank/DDBJ databases">
        <authorList>
            <person name="Stevens D.C."/>
        </authorList>
    </citation>
    <scope>NUCLEOTIDE SEQUENCE</scope>
    <source>
        <strain evidence="1">DSM 53165</strain>
    </source>
</reference>
<dbReference type="EMBL" id="JAIRAU010000047">
    <property type="protein sequence ID" value="MBZ5714120.1"/>
    <property type="molecule type" value="Genomic_DNA"/>
</dbReference>
<name>A0ABS7U0S0_9BACT</name>
<sequence length="263" mass="27581">MTDRGDTAAAAEELATAPAGPSRPRWVVIHWTPEALGLVRAIAAAEPRPALTLIGPAPAEAVAPALASLPEGHVERYWQGSASGGVEALARFFADTADLPAADAIVVLPLRGHGETDAFSRLVCTAIQRACKGGPPHVVVAVEDPEATHEFEGLGVATIFYPGFLRAALLAHACVDLGAFRFMLALLSGRLRAETWPVPPELRARTFREACLEIEVDRCGRPVTLIGLFAPGEGAEPAMLLSPAPGRPLRDASALLVLTGEAE</sequence>
<dbReference type="RefSeq" id="WP_224195855.1">
    <property type="nucleotide sequence ID" value="NZ_JAIRAU010000047.1"/>
</dbReference>
<evidence type="ECO:0000313" key="1">
    <source>
        <dbReference type="EMBL" id="MBZ5714120.1"/>
    </source>
</evidence>
<proteinExistence type="predicted"/>
<protein>
    <submittedName>
        <fullName evidence="1">Uncharacterized protein</fullName>
    </submittedName>
</protein>
<keyword evidence="2" id="KW-1185">Reference proteome</keyword>
<organism evidence="1 2">
    <name type="scientific">Nannocystis pusilla</name>
    <dbReference type="NCBI Taxonomy" id="889268"/>
    <lineage>
        <taxon>Bacteria</taxon>
        <taxon>Pseudomonadati</taxon>
        <taxon>Myxococcota</taxon>
        <taxon>Polyangia</taxon>
        <taxon>Nannocystales</taxon>
        <taxon>Nannocystaceae</taxon>
        <taxon>Nannocystis</taxon>
    </lineage>
</organism>
<accession>A0ABS7U0S0</accession>
<comment type="caution">
    <text evidence="1">The sequence shown here is derived from an EMBL/GenBank/DDBJ whole genome shotgun (WGS) entry which is preliminary data.</text>
</comment>